<dbReference type="RefSeq" id="WP_116358699.1">
    <property type="nucleotide sequence ID" value="NZ_LT976854.1"/>
</dbReference>
<reference evidence="1 2" key="1">
    <citation type="submission" date="2018-01" db="EMBL/GenBank/DDBJ databases">
        <authorList>
            <person name="Clerissi C."/>
        </authorList>
    </citation>
    <scope>NUCLEOTIDE SEQUENCE [LARGE SCALE GENOMIC DNA]</scope>
    <source>
        <strain evidence="1">Cupriavidus sp. LMG 19464</strain>
    </source>
</reference>
<name>A0A975XDF2_9BURK</name>
<proteinExistence type="predicted"/>
<evidence type="ECO:0008006" key="3">
    <source>
        <dbReference type="Google" id="ProtNLM"/>
    </source>
</evidence>
<sequence>MRISFDPGKDVANNVKHGISLAMAAEIDWSDVMARPDTRSDYRELREIGFGFIGDRLYCVVFTQRGETFHVISLRKANMREVQDYAASY</sequence>
<dbReference type="AlphaFoldDB" id="A0A975XDF2"/>
<evidence type="ECO:0000313" key="1">
    <source>
        <dbReference type="EMBL" id="SOY66785.1"/>
    </source>
</evidence>
<dbReference type="Pfam" id="PF04365">
    <property type="entry name" value="BrnT_toxin"/>
    <property type="match status" value="1"/>
</dbReference>
<organism evidence="1 2">
    <name type="scientific">Cupriavidus taiwanensis</name>
    <dbReference type="NCBI Taxonomy" id="164546"/>
    <lineage>
        <taxon>Bacteria</taxon>
        <taxon>Pseudomonadati</taxon>
        <taxon>Pseudomonadota</taxon>
        <taxon>Betaproteobacteria</taxon>
        <taxon>Burkholderiales</taxon>
        <taxon>Burkholderiaceae</taxon>
        <taxon>Cupriavidus</taxon>
    </lineage>
</organism>
<dbReference type="Gene3D" id="3.10.450.530">
    <property type="entry name" value="Ribonuclease toxin, BrnT, of type II toxin-antitoxin system"/>
    <property type="match status" value="1"/>
</dbReference>
<dbReference type="InterPro" id="IPR007460">
    <property type="entry name" value="BrnT_toxin"/>
</dbReference>
<protein>
    <recommendedName>
        <fullName evidence="3">BrnT family toxin</fullName>
    </recommendedName>
</protein>
<comment type="caution">
    <text evidence="1">The sequence shown here is derived from an EMBL/GenBank/DDBJ whole genome shotgun (WGS) entry which is preliminary data.</text>
</comment>
<dbReference type="InterPro" id="IPR038573">
    <property type="entry name" value="BrnT_sf"/>
</dbReference>
<accession>A0A975XDF2</accession>
<gene>
    <name evidence="1" type="ORF">CBM2587_B80062</name>
</gene>
<dbReference type="EMBL" id="OFSQ01000037">
    <property type="protein sequence ID" value="SOY66785.1"/>
    <property type="molecule type" value="Genomic_DNA"/>
</dbReference>
<dbReference type="Proteomes" id="UP000256780">
    <property type="component" value="Chromosome CBM2587_b"/>
</dbReference>
<dbReference type="OrthoDB" id="9798158at2"/>
<evidence type="ECO:0000313" key="2">
    <source>
        <dbReference type="Proteomes" id="UP000256780"/>
    </source>
</evidence>